<organism evidence="3 4">
    <name type="scientific">Chaetomidium leptoderma</name>
    <dbReference type="NCBI Taxonomy" id="669021"/>
    <lineage>
        <taxon>Eukaryota</taxon>
        <taxon>Fungi</taxon>
        <taxon>Dikarya</taxon>
        <taxon>Ascomycota</taxon>
        <taxon>Pezizomycotina</taxon>
        <taxon>Sordariomycetes</taxon>
        <taxon>Sordariomycetidae</taxon>
        <taxon>Sordariales</taxon>
        <taxon>Chaetomiaceae</taxon>
        <taxon>Chaetomidium</taxon>
    </lineage>
</organism>
<evidence type="ECO:0000256" key="1">
    <source>
        <dbReference type="SAM" id="Phobius"/>
    </source>
</evidence>
<evidence type="ECO:0000313" key="4">
    <source>
        <dbReference type="Proteomes" id="UP001302745"/>
    </source>
</evidence>
<dbReference type="EMBL" id="MU857071">
    <property type="protein sequence ID" value="KAK4150444.1"/>
    <property type="molecule type" value="Genomic_DNA"/>
</dbReference>
<keyword evidence="1" id="KW-1133">Transmembrane helix</keyword>
<proteinExistence type="predicted"/>
<evidence type="ECO:0000313" key="3">
    <source>
        <dbReference type="EMBL" id="KAK4150444.1"/>
    </source>
</evidence>
<comment type="caution">
    <text evidence="3">The sequence shown here is derived from an EMBL/GenBank/DDBJ whole genome shotgun (WGS) entry which is preliminary data.</text>
</comment>
<dbReference type="AlphaFoldDB" id="A0AAN6ZUD6"/>
<reference evidence="3" key="1">
    <citation type="journal article" date="2023" name="Mol. Phylogenet. Evol.">
        <title>Genome-scale phylogeny and comparative genomics of the fungal order Sordariales.</title>
        <authorList>
            <person name="Hensen N."/>
            <person name="Bonometti L."/>
            <person name="Westerberg I."/>
            <person name="Brannstrom I.O."/>
            <person name="Guillou S."/>
            <person name="Cros-Aarteil S."/>
            <person name="Calhoun S."/>
            <person name="Haridas S."/>
            <person name="Kuo A."/>
            <person name="Mondo S."/>
            <person name="Pangilinan J."/>
            <person name="Riley R."/>
            <person name="LaButti K."/>
            <person name="Andreopoulos B."/>
            <person name="Lipzen A."/>
            <person name="Chen C."/>
            <person name="Yan M."/>
            <person name="Daum C."/>
            <person name="Ng V."/>
            <person name="Clum A."/>
            <person name="Steindorff A."/>
            <person name="Ohm R.A."/>
            <person name="Martin F."/>
            <person name="Silar P."/>
            <person name="Natvig D.O."/>
            <person name="Lalanne C."/>
            <person name="Gautier V."/>
            <person name="Ament-Velasquez S.L."/>
            <person name="Kruys A."/>
            <person name="Hutchinson M.I."/>
            <person name="Powell A.J."/>
            <person name="Barry K."/>
            <person name="Miller A.N."/>
            <person name="Grigoriev I.V."/>
            <person name="Debuchy R."/>
            <person name="Gladieux P."/>
            <person name="Hiltunen Thoren M."/>
            <person name="Johannesson H."/>
        </authorList>
    </citation>
    <scope>NUCLEOTIDE SEQUENCE</scope>
    <source>
        <strain evidence="3">CBS 538.74</strain>
    </source>
</reference>
<dbReference type="InterPro" id="IPR045518">
    <property type="entry name" value="2EXR"/>
</dbReference>
<sequence>MPSQQRPKTFHPFPRLPYEIRHQIWSRALLSPLTSLPLTQKTTTPPVPPLLHIIPFSTQPTNPAYESAITNIDAHLHTLHGPRWRTDPLAEHLQSRAAEACATALAQYRASRTTVWIAPRSRRGDGSAGGAAGMGAYDARWKVKEEVESVGSVCKEGGRVLEGLVGRIGEVETWVQVGLTGGNGCCFLDVAAVDGSGMEGGNEVWVGGRRHWHPRLVPSLSSGDALRLERIQIGAGEKGRMMVKSVLEALPATVHCEVLASVWSPRMCMEFLRPDRELPWQCVEFKKDMVGLLSRHPKLHTLYLVDPSVQPRGLRVPHESVLKFRGNAASFYEIDPYAPGEGWLDTTPQEGHLNVQEGHLNVVRWARELNLLLHQAKQKSEPTRSIQVKVLACVPDLSTRAFRGVLESILHAPVRMEGLYLELGLAFWVLLAAIALMGLGRENLD</sequence>
<dbReference type="Pfam" id="PF20150">
    <property type="entry name" value="2EXR"/>
    <property type="match status" value="1"/>
</dbReference>
<feature type="transmembrane region" description="Helical" evidence="1">
    <location>
        <begin position="419"/>
        <end position="439"/>
    </location>
</feature>
<evidence type="ECO:0000259" key="2">
    <source>
        <dbReference type="Pfam" id="PF20150"/>
    </source>
</evidence>
<accession>A0AAN6ZUD6</accession>
<protein>
    <recommendedName>
        <fullName evidence="2">2EXR domain-containing protein</fullName>
    </recommendedName>
</protein>
<gene>
    <name evidence="3" type="ORF">C8A00DRAFT_36942</name>
</gene>
<feature type="domain" description="2EXR" evidence="2">
    <location>
        <begin position="10"/>
        <end position="57"/>
    </location>
</feature>
<keyword evidence="4" id="KW-1185">Reference proteome</keyword>
<dbReference type="Proteomes" id="UP001302745">
    <property type="component" value="Unassembled WGS sequence"/>
</dbReference>
<keyword evidence="1" id="KW-0812">Transmembrane</keyword>
<keyword evidence="1" id="KW-0472">Membrane</keyword>
<name>A0AAN6ZUD6_9PEZI</name>
<reference evidence="3" key="2">
    <citation type="submission" date="2023-05" db="EMBL/GenBank/DDBJ databases">
        <authorList>
            <consortium name="Lawrence Berkeley National Laboratory"/>
            <person name="Steindorff A."/>
            <person name="Hensen N."/>
            <person name="Bonometti L."/>
            <person name="Westerberg I."/>
            <person name="Brannstrom I.O."/>
            <person name="Guillou S."/>
            <person name="Cros-Aarteil S."/>
            <person name="Calhoun S."/>
            <person name="Haridas S."/>
            <person name="Kuo A."/>
            <person name="Mondo S."/>
            <person name="Pangilinan J."/>
            <person name="Riley R."/>
            <person name="Labutti K."/>
            <person name="Andreopoulos B."/>
            <person name="Lipzen A."/>
            <person name="Chen C."/>
            <person name="Yanf M."/>
            <person name="Daum C."/>
            <person name="Ng V."/>
            <person name="Clum A."/>
            <person name="Ohm R."/>
            <person name="Martin F."/>
            <person name="Silar P."/>
            <person name="Natvig D."/>
            <person name="Lalanne C."/>
            <person name="Gautier V."/>
            <person name="Ament-Velasquez S.L."/>
            <person name="Kruys A."/>
            <person name="Hutchinson M.I."/>
            <person name="Powell A.J."/>
            <person name="Barry K."/>
            <person name="Miller A.N."/>
            <person name="Grigoriev I.V."/>
            <person name="Debuchy R."/>
            <person name="Gladieux P."/>
            <person name="Thoren M.H."/>
            <person name="Johannesson H."/>
        </authorList>
    </citation>
    <scope>NUCLEOTIDE SEQUENCE</scope>
    <source>
        <strain evidence="3">CBS 538.74</strain>
    </source>
</reference>